<dbReference type="EMBL" id="CP051627">
    <property type="protein sequence ID" value="UPT23187.1"/>
    <property type="molecule type" value="Genomic_DNA"/>
</dbReference>
<keyword evidence="5" id="KW-1185">Reference proteome</keyword>
<feature type="transmembrane region" description="Helical" evidence="2">
    <location>
        <begin position="321"/>
        <end position="339"/>
    </location>
</feature>
<proteinExistence type="predicted"/>
<reference evidence="4 5" key="1">
    <citation type="submission" date="2020-04" db="EMBL/GenBank/DDBJ databases">
        <title>Thermobifida alba genome sequencing and assembly.</title>
        <authorList>
            <person name="Luzics S."/>
            <person name="Horvath B."/>
            <person name="Nagy I."/>
            <person name="Toth A."/>
            <person name="Nagy I."/>
            <person name="Kukolya J."/>
        </authorList>
    </citation>
    <scope>NUCLEOTIDE SEQUENCE [LARGE SCALE GENOMIC DNA]</scope>
    <source>
        <strain evidence="4 5">DSM 43795</strain>
    </source>
</reference>
<keyword evidence="2" id="KW-0472">Membrane</keyword>
<feature type="chain" id="PRO_5046486306" evidence="3">
    <location>
        <begin position="29"/>
        <end position="363"/>
    </location>
</feature>
<sequence length="363" mass="37546">MVGRALRTAVVGASVLAGVWAGAPAAAAGQDPTVAAELSDAADRVCLAEIREAWEAPQPYVHDRVTEVLPEVTPEAVAESFEHDRSVRVAVLPEPHTAPGELAEQLHAQGDRWTAVLYSWQDGAFRVDTVTGGAPRGGRAPTGVSHRVDADDLLVHMEALAVVLRGEVIPTAAQALAETTLYVAPGLATDLTAQQVDDLAERFASLAEPVRVALLPSEAVGYEGAVVRRGAGNVAELVQGERDAPVVVYLVDGDGHVVAGSASGTAAGSRFGLTGDSLSRITAAARDGDSAAATLTNLLERLDTAPAGGDAVERAADFLRYALPFLIVLGAGLVLVLPVRRAEETVRSESGTDGDAVSPPQED</sequence>
<gene>
    <name evidence="4" type="ORF">FOF52_21435</name>
</gene>
<evidence type="ECO:0000256" key="3">
    <source>
        <dbReference type="SAM" id="SignalP"/>
    </source>
</evidence>
<name>A0ABY4L672_THEAE</name>
<evidence type="ECO:0000313" key="5">
    <source>
        <dbReference type="Proteomes" id="UP000832041"/>
    </source>
</evidence>
<dbReference type="RefSeq" id="WP_248591712.1">
    <property type="nucleotide sequence ID" value="NZ_BAABEB010000018.1"/>
</dbReference>
<keyword evidence="2" id="KW-0812">Transmembrane</keyword>
<feature type="region of interest" description="Disordered" evidence="1">
    <location>
        <begin position="344"/>
        <end position="363"/>
    </location>
</feature>
<evidence type="ECO:0000313" key="4">
    <source>
        <dbReference type="EMBL" id="UPT23187.1"/>
    </source>
</evidence>
<evidence type="ECO:0000256" key="2">
    <source>
        <dbReference type="SAM" id="Phobius"/>
    </source>
</evidence>
<keyword evidence="3" id="KW-0732">Signal</keyword>
<dbReference type="Proteomes" id="UP000832041">
    <property type="component" value="Chromosome"/>
</dbReference>
<protein>
    <submittedName>
        <fullName evidence="4">Uncharacterized protein</fullName>
    </submittedName>
</protein>
<feature type="signal peptide" evidence="3">
    <location>
        <begin position="1"/>
        <end position="28"/>
    </location>
</feature>
<keyword evidence="2" id="KW-1133">Transmembrane helix</keyword>
<organism evidence="4 5">
    <name type="scientific">Thermobifida alba</name>
    <name type="common">Thermomonospora alba</name>
    <dbReference type="NCBI Taxonomy" id="53522"/>
    <lineage>
        <taxon>Bacteria</taxon>
        <taxon>Bacillati</taxon>
        <taxon>Actinomycetota</taxon>
        <taxon>Actinomycetes</taxon>
        <taxon>Streptosporangiales</taxon>
        <taxon>Nocardiopsidaceae</taxon>
        <taxon>Thermobifida</taxon>
    </lineage>
</organism>
<accession>A0ABY4L672</accession>
<evidence type="ECO:0000256" key="1">
    <source>
        <dbReference type="SAM" id="MobiDB-lite"/>
    </source>
</evidence>